<keyword evidence="3" id="KW-1185">Reference proteome</keyword>
<proteinExistence type="predicted"/>
<organism evidence="2 3">
    <name type="scientific">Brevibacillus choshinensis</name>
    <dbReference type="NCBI Taxonomy" id="54911"/>
    <lineage>
        <taxon>Bacteria</taxon>
        <taxon>Bacillati</taxon>
        <taxon>Bacillota</taxon>
        <taxon>Bacilli</taxon>
        <taxon>Bacillales</taxon>
        <taxon>Paenibacillaceae</taxon>
        <taxon>Brevibacillus</taxon>
    </lineage>
</organism>
<reference evidence="2 3" key="1">
    <citation type="submission" date="2015-09" db="EMBL/GenBank/DDBJ databases">
        <title>Genome sequencing project for genomic taxonomy and phylogenomics of Bacillus-like bacteria.</title>
        <authorList>
            <person name="Liu B."/>
            <person name="Wang J."/>
            <person name="Zhu Y."/>
            <person name="Liu G."/>
            <person name="Chen Q."/>
            <person name="Chen Z."/>
            <person name="Lan J."/>
            <person name="Che J."/>
            <person name="Ge C."/>
            <person name="Shi H."/>
            <person name="Pan Z."/>
            <person name="Liu X."/>
        </authorList>
    </citation>
    <scope>NUCLEOTIDE SEQUENCE [LARGE SCALE GENOMIC DNA]</scope>
    <source>
        <strain evidence="2 3">DSM 8552</strain>
    </source>
</reference>
<evidence type="ECO:0000313" key="3">
    <source>
        <dbReference type="Proteomes" id="UP000051063"/>
    </source>
</evidence>
<protein>
    <submittedName>
        <fullName evidence="2">Uncharacterized protein</fullName>
    </submittedName>
</protein>
<accession>A0ABR5NBD2</accession>
<dbReference type="Proteomes" id="UP000051063">
    <property type="component" value="Unassembled WGS sequence"/>
</dbReference>
<name>A0ABR5NBD2_BRECH</name>
<evidence type="ECO:0000256" key="1">
    <source>
        <dbReference type="SAM" id="MobiDB-lite"/>
    </source>
</evidence>
<evidence type="ECO:0000313" key="2">
    <source>
        <dbReference type="EMBL" id="KQL48870.1"/>
    </source>
</evidence>
<gene>
    <name evidence="2" type="ORF">AN963_03490</name>
</gene>
<dbReference type="EMBL" id="LJJB01000007">
    <property type="protein sequence ID" value="KQL48870.1"/>
    <property type="molecule type" value="Genomic_DNA"/>
</dbReference>
<sequence length="59" mass="6960">MIAKKIYNTNKAILDMINEGTSMLQTFYREDAPWLRERPEEVRQKATPKTGQKPAAWHR</sequence>
<comment type="caution">
    <text evidence="2">The sequence shown here is derived from an EMBL/GenBank/DDBJ whole genome shotgun (WGS) entry which is preliminary data.</text>
</comment>
<feature type="region of interest" description="Disordered" evidence="1">
    <location>
        <begin position="38"/>
        <end position="59"/>
    </location>
</feature>